<reference evidence="1 2" key="1">
    <citation type="submission" date="2020-01" db="EMBL/GenBank/DDBJ databases">
        <title>Sulfitobacter sediminilitoris sp. nov., isolated from a tidal flat.</title>
        <authorList>
            <person name="Park S."/>
            <person name="Yoon J.-H."/>
        </authorList>
    </citation>
    <scope>NUCLEOTIDE SEQUENCE [LARGE SCALE GENOMIC DNA]</scope>
    <source>
        <strain evidence="1 2">JBTF-M27</strain>
    </source>
</reference>
<comment type="caution">
    <text evidence="1">The sequence shown here is derived from an EMBL/GenBank/DDBJ whole genome shotgun (WGS) entry which is preliminary data.</text>
</comment>
<sequence length="173" mass="19270">MASAWKEDTTKAKICVNGKKTSPLKFKPMPHKNKLVAKAKAHNVYSGQDRTTIKIKQPEGVYEIKFGIVWKADQKVKGVKKNPLPPDCPLDSVAEFTELRIFVESVKLPILHTCEVIAGLNRVKNYGSKTDMDPVAMLDIDIKTGSMVPGTKWVSHLKCADVYSLSGKVRNFK</sequence>
<dbReference type="RefSeq" id="WP_164354103.1">
    <property type="nucleotide sequence ID" value="NZ_JAABNT010000006.1"/>
</dbReference>
<proteinExistence type="predicted"/>
<dbReference type="Proteomes" id="UP000468591">
    <property type="component" value="Unassembled WGS sequence"/>
</dbReference>
<dbReference type="AlphaFoldDB" id="A0A6P0CCX0"/>
<name>A0A6P0CCX0_9RHOB</name>
<dbReference type="EMBL" id="JAABNT010000006">
    <property type="protein sequence ID" value="NEK23190.1"/>
    <property type="molecule type" value="Genomic_DNA"/>
</dbReference>
<evidence type="ECO:0000313" key="1">
    <source>
        <dbReference type="EMBL" id="NEK23190.1"/>
    </source>
</evidence>
<protein>
    <submittedName>
        <fullName evidence="1">Uncharacterized protein</fullName>
    </submittedName>
</protein>
<gene>
    <name evidence="1" type="ORF">GV827_12340</name>
</gene>
<keyword evidence="2" id="KW-1185">Reference proteome</keyword>
<organism evidence="1 2">
    <name type="scientific">Sulfitobacter sediminilitoris</name>
    <dbReference type="NCBI Taxonomy" id="2698830"/>
    <lineage>
        <taxon>Bacteria</taxon>
        <taxon>Pseudomonadati</taxon>
        <taxon>Pseudomonadota</taxon>
        <taxon>Alphaproteobacteria</taxon>
        <taxon>Rhodobacterales</taxon>
        <taxon>Roseobacteraceae</taxon>
        <taxon>Sulfitobacter</taxon>
    </lineage>
</organism>
<evidence type="ECO:0000313" key="2">
    <source>
        <dbReference type="Proteomes" id="UP000468591"/>
    </source>
</evidence>
<accession>A0A6P0CCX0</accession>